<accession>A0ABW4RK07</accession>
<evidence type="ECO:0000313" key="2">
    <source>
        <dbReference type="Proteomes" id="UP001597233"/>
    </source>
</evidence>
<dbReference type="Proteomes" id="UP001597233">
    <property type="component" value="Unassembled WGS sequence"/>
</dbReference>
<organism evidence="1 2">
    <name type="scientific">Paenibacillus wenxiniae</name>
    <dbReference type="NCBI Taxonomy" id="1636843"/>
    <lineage>
        <taxon>Bacteria</taxon>
        <taxon>Bacillati</taxon>
        <taxon>Bacillota</taxon>
        <taxon>Bacilli</taxon>
        <taxon>Bacillales</taxon>
        <taxon>Paenibacillaceae</taxon>
        <taxon>Paenibacillus</taxon>
    </lineage>
</organism>
<gene>
    <name evidence="1" type="ORF">ACFSC9_13170</name>
</gene>
<evidence type="ECO:0000313" key="1">
    <source>
        <dbReference type="EMBL" id="MFD1886472.1"/>
    </source>
</evidence>
<protein>
    <submittedName>
        <fullName evidence="1">Uncharacterized protein</fullName>
    </submittedName>
</protein>
<dbReference type="EMBL" id="JBHUEH010000016">
    <property type="protein sequence ID" value="MFD1886472.1"/>
    <property type="molecule type" value="Genomic_DNA"/>
</dbReference>
<name>A0ABW4RK07_9BACL</name>
<dbReference type="RefSeq" id="WP_347325523.1">
    <property type="nucleotide sequence ID" value="NZ_JBCGUH010000006.1"/>
</dbReference>
<comment type="caution">
    <text evidence="1">The sequence shown here is derived from an EMBL/GenBank/DDBJ whole genome shotgun (WGS) entry which is preliminary data.</text>
</comment>
<proteinExistence type="predicted"/>
<reference evidence="2" key="1">
    <citation type="journal article" date="2019" name="Int. J. Syst. Evol. Microbiol.">
        <title>The Global Catalogue of Microorganisms (GCM) 10K type strain sequencing project: providing services to taxonomists for standard genome sequencing and annotation.</title>
        <authorList>
            <consortium name="The Broad Institute Genomics Platform"/>
            <consortium name="The Broad Institute Genome Sequencing Center for Infectious Disease"/>
            <person name="Wu L."/>
            <person name="Ma J."/>
        </authorList>
    </citation>
    <scope>NUCLEOTIDE SEQUENCE [LARGE SCALE GENOMIC DNA]</scope>
    <source>
        <strain evidence="2">CCUG 54950</strain>
    </source>
</reference>
<sequence length="121" mass="14394">MRKITDFYSSYEGEPEIIFYFENLEGEIVQLKAWMGYFDAIMAAIAATQNGWNGLSYYYHLDTGWFEKRPWRIPDLDDALQDIQNVDTTQLDHKALLVYRNLYELLHQAKLINQDVWVEYS</sequence>
<keyword evidence="2" id="KW-1185">Reference proteome</keyword>